<proteinExistence type="predicted"/>
<dbReference type="Proteomes" id="UP000504634">
    <property type="component" value="Unplaced"/>
</dbReference>
<dbReference type="GeneID" id="115623055"/>
<dbReference type="AlphaFoldDB" id="A0A6J2TD90"/>
<gene>
    <name evidence="2" type="primary">LOC115623055</name>
</gene>
<name>A0A6J2TD90_DROLE</name>
<dbReference type="OrthoDB" id="7811679at2759"/>
<protein>
    <submittedName>
        <fullName evidence="2">Uncharacterized protein CG13380-like</fullName>
    </submittedName>
</protein>
<evidence type="ECO:0000313" key="1">
    <source>
        <dbReference type="Proteomes" id="UP000504634"/>
    </source>
</evidence>
<keyword evidence="1" id="KW-1185">Reference proteome</keyword>
<accession>A0A6J2TD90</accession>
<reference evidence="2" key="1">
    <citation type="submission" date="2025-08" db="UniProtKB">
        <authorList>
            <consortium name="RefSeq"/>
        </authorList>
    </citation>
    <scope>IDENTIFICATION</scope>
    <source>
        <strain evidence="2">11010-0011.00</strain>
        <tissue evidence="2">Whole body</tissue>
    </source>
</reference>
<evidence type="ECO:0000313" key="2">
    <source>
        <dbReference type="RefSeq" id="XP_030373093.1"/>
    </source>
</evidence>
<organism evidence="1 2">
    <name type="scientific">Drosophila lebanonensis</name>
    <name type="common">Fruit fly</name>
    <name type="synonym">Scaptodrosophila lebanonensis</name>
    <dbReference type="NCBI Taxonomy" id="7225"/>
    <lineage>
        <taxon>Eukaryota</taxon>
        <taxon>Metazoa</taxon>
        <taxon>Ecdysozoa</taxon>
        <taxon>Arthropoda</taxon>
        <taxon>Hexapoda</taxon>
        <taxon>Insecta</taxon>
        <taxon>Pterygota</taxon>
        <taxon>Neoptera</taxon>
        <taxon>Endopterygota</taxon>
        <taxon>Diptera</taxon>
        <taxon>Brachycera</taxon>
        <taxon>Muscomorpha</taxon>
        <taxon>Ephydroidea</taxon>
        <taxon>Drosophilidae</taxon>
        <taxon>Scaptodrosophila</taxon>
    </lineage>
</organism>
<sequence>MDRNWRSKTGIEPKDIAARLKALYSSNRGSGTKPPKGNQPPRHRLLTIEAQEEDENNNSTIVPCICDRASKVYECGICHQYFRGRLTEKCVKHPFEVYLMDFRECPYCQASIVAIKESDLTWEQIRKIEDATLPGGNDDL</sequence>
<dbReference type="RefSeq" id="XP_030373093.1">
    <property type="nucleotide sequence ID" value="XM_030517233.1"/>
</dbReference>